<dbReference type="Pfam" id="PF00551">
    <property type="entry name" value="Formyl_trans_N"/>
    <property type="match status" value="1"/>
</dbReference>
<sequence>MDDTLFVLLCKRDLWSEQAASLAHVLFGDRLRSEAGTVGDPLPACLSEPAALSRRLVVLSFLSPWIVPAAVLEHASLALNFHPGSCDYPGIGCYNFALYEEAVTYGAVCHHMAPRVDTGSVVAERLFPVLPQDSVESLKLRTMVTMLDMFHEVAGRLATGAPLPAATRSWTRRPFTRRELNMLCRIAPDASVEEIRRRVRATSYPGYPGAVLELGGIPFTAPVPQRRPLA</sequence>
<dbReference type="Gene3D" id="3.40.50.12230">
    <property type="match status" value="1"/>
</dbReference>
<reference evidence="3" key="1">
    <citation type="journal article" date="2011" name="PLoS Genet.">
        <title>Azospirillum genomes reveal transition of bacteria from aquatic to terrestrial environments.</title>
        <authorList>
            <person name="Wisniewski-Dye F."/>
            <person name="Borziak K."/>
            <person name="Khalsa-Moyers G."/>
            <person name="Alexandre G."/>
            <person name="Sukharnikov L.O."/>
            <person name="Wuichet K."/>
            <person name="Hurst G.B."/>
            <person name="McDonald W.H."/>
            <person name="Robertson J.S."/>
            <person name="Barbe V."/>
            <person name="Calteau A."/>
            <person name="Rouy Z."/>
            <person name="Mangenot S."/>
            <person name="Prigent-Combaret C."/>
            <person name="Normand P."/>
            <person name="Boyer M."/>
            <person name="Siguier P."/>
            <person name="Dessaux Y."/>
            <person name="Elmerich C."/>
            <person name="Condemine G."/>
            <person name="Krishnen G."/>
            <person name="Kennedy I."/>
            <person name="Paterson A.H."/>
            <person name="Gonzalez V."/>
            <person name="Mavingui P."/>
            <person name="Zhulin I.B."/>
        </authorList>
    </citation>
    <scope>NUCLEOTIDE SEQUENCE [LARGE SCALE GENOMIC DNA]</scope>
    <source>
        <strain evidence="3">4B</strain>
    </source>
</reference>
<protein>
    <recommendedName>
        <fullName evidence="1">Formyl transferase N-terminal domain-containing protein</fullName>
    </recommendedName>
</protein>
<dbReference type="RefSeq" id="WP_014189940.1">
    <property type="nucleotide sequence ID" value="NC_016588.1"/>
</dbReference>
<dbReference type="HOGENOM" id="CLU_094595_0_0_5"/>
<dbReference type="SUPFAM" id="SSF53328">
    <property type="entry name" value="Formyltransferase"/>
    <property type="match status" value="1"/>
</dbReference>
<geneLocation type="plasmid" evidence="2 3">
    <name>AZO_p6</name>
</geneLocation>
<dbReference type="KEGG" id="ali:AZOLI_p60096"/>
<keyword evidence="3" id="KW-1185">Reference proteome</keyword>
<dbReference type="OrthoDB" id="9788208at2"/>
<evidence type="ECO:0000259" key="1">
    <source>
        <dbReference type="Pfam" id="PF00551"/>
    </source>
</evidence>
<proteinExistence type="predicted"/>
<organism evidence="2 3">
    <name type="scientific">Azospirillum lipoferum (strain 4B)</name>
    <dbReference type="NCBI Taxonomy" id="862719"/>
    <lineage>
        <taxon>Bacteria</taxon>
        <taxon>Pseudomonadati</taxon>
        <taxon>Pseudomonadota</taxon>
        <taxon>Alphaproteobacteria</taxon>
        <taxon>Rhodospirillales</taxon>
        <taxon>Azospirillaceae</taxon>
        <taxon>Azospirillum</taxon>
    </lineage>
</organism>
<feature type="domain" description="Formyl transferase N-terminal" evidence="1">
    <location>
        <begin position="66"/>
        <end position="142"/>
    </location>
</feature>
<evidence type="ECO:0000313" key="2">
    <source>
        <dbReference type="EMBL" id="CBS91514.1"/>
    </source>
</evidence>
<accession>G7ZJ00</accession>
<dbReference type="InterPro" id="IPR002376">
    <property type="entry name" value="Formyl_transf_N"/>
</dbReference>
<dbReference type="Proteomes" id="UP000005667">
    <property type="component" value="Plasmid AZO_p6"/>
</dbReference>
<dbReference type="InterPro" id="IPR036477">
    <property type="entry name" value="Formyl_transf_N_sf"/>
</dbReference>
<dbReference type="EMBL" id="FQ311874">
    <property type="protein sequence ID" value="CBS91514.1"/>
    <property type="molecule type" value="Genomic_DNA"/>
</dbReference>
<dbReference type="AlphaFoldDB" id="G7ZJ00"/>
<name>G7ZJ00_AZOL4</name>
<gene>
    <name evidence="2" type="ordered locus">AZOLI_p60096</name>
</gene>
<keyword evidence="2" id="KW-0614">Plasmid</keyword>
<evidence type="ECO:0000313" key="3">
    <source>
        <dbReference type="Proteomes" id="UP000005667"/>
    </source>
</evidence>